<protein>
    <recommendedName>
        <fullName evidence="4">DUF4142 domain-containing protein</fullName>
    </recommendedName>
</protein>
<dbReference type="RefSeq" id="WP_377378314.1">
    <property type="nucleotide sequence ID" value="NZ_JBHSSW010000009.1"/>
</dbReference>
<name>A0ABW1SAH8_9PROT</name>
<gene>
    <name evidence="2" type="ORF">ACFQDM_09140</name>
</gene>
<proteinExistence type="predicted"/>
<evidence type="ECO:0000313" key="3">
    <source>
        <dbReference type="Proteomes" id="UP001596303"/>
    </source>
</evidence>
<dbReference type="EMBL" id="JBHSSW010000009">
    <property type="protein sequence ID" value="MFC6198243.1"/>
    <property type="molecule type" value="Genomic_DNA"/>
</dbReference>
<sequence length="179" mass="19738">MRVLQNWILGFVLFALPAAAQNAGGVKPVAHPALPDISQRTPTPALTVRGSSFAYSDMKLRNIQAAISDIEMNVAVIPKAALARRLAIARSSCESLERDFVSRSEVTTMPDAYHASKAFRETISSLCEDLRVAYSRTQRAGLSDEHLNRIVQQTKKSLTLATRLRLGAGRENRKLAEKY</sequence>
<feature type="chain" id="PRO_5047147119" description="DUF4142 domain-containing protein" evidence="1">
    <location>
        <begin position="21"/>
        <end position="179"/>
    </location>
</feature>
<evidence type="ECO:0000256" key="1">
    <source>
        <dbReference type="SAM" id="SignalP"/>
    </source>
</evidence>
<evidence type="ECO:0000313" key="2">
    <source>
        <dbReference type="EMBL" id="MFC6198243.1"/>
    </source>
</evidence>
<reference evidence="3" key="1">
    <citation type="journal article" date="2019" name="Int. J. Syst. Evol. Microbiol.">
        <title>The Global Catalogue of Microorganisms (GCM) 10K type strain sequencing project: providing services to taxonomists for standard genome sequencing and annotation.</title>
        <authorList>
            <consortium name="The Broad Institute Genomics Platform"/>
            <consortium name="The Broad Institute Genome Sequencing Center for Infectious Disease"/>
            <person name="Wu L."/>
            <person name="Ma J."/>
        </authorList>
    </citation>
    <scope>NUCLEOTIDE SEQUENCE [LARGE SCALE GENOMIC DNA]</scope>
    <source>
        <strain evidence="3">CGMCC-1.15741</strain>
    </source>
</reference>
<evidence type="ECO:0008006" key="4">
    <source>
        <dbReference type="Google" id="ProtNLM"/>
    </source>
</evidence>
<feature type="signal peptide" evidence="1">
    <location>
        <begin position="1"/>
        <end position="20"/>
    </location>
</feature>
<comment type="caution">
    <text evidence="2">The sequence shown here is derived from an EMBL/GenBank/DDBJ whole genome shotgun (WGS) entry which is preliminary data.</text>
</comment>
<keyword evidence="1" id="KW-0732">Signal</keyword>
<dbReference type="Proteomes" id="UP001596303">
    <property type="component" value="Unassembled WGS sequence"/>
</dbReference>
<accession>A0ABW1SAH8</accession>
<keyword evidence="3" id="KW-1185">Reference proteome</keyword>
<organism evidence="2 3">
    <name type="scientific">Ponticaulis profundi</name>
    <dbReference type="NCBI Taxonomy" id="2665222"/>
    <lineage>
        <taxon>Bacteria</taxon>
        <taxon>Pseudomonadati</taxon>
        <taxon>Pseudomonadota</taxon>
        <taxon>Alphaproteobacteria</taxon>
        <taxon>Hyphomonadales</taxon>
        <taxon>Hyphomonadaceae</taxon>
        <taxon>Ponticaulis</taxon>
    </lineage>
</organism>